<organism evidence="3 4">
    <name type="scientific">Mytilus galloprovincialis</name>
    <name type="common">Mediterranean mussel</name>
    <dbReference type="NCBI Taxonomy" id="29158"/>
    <lineage>
        <taxon>Eukaryota</taxon>
        <taxon>Metazoa</taxon>
        <taxon>Spiralia</taxon>
        <taxon>Lophotrochozoa</taxon>
        <taxon>Mollusca</taxon>
        <taxon>Bivalvia</taxon>
        <taxon>Autobranchia</taxon>
        <taxon>Pteriomorphia</taxon>
        <taxon>Mytilida</taxon>
        <taxon>Mytiloidea</taxon>
        <taxon>Mytilidae</taxon>
        <taxon>Mytilinae</taxon>
        <taxon>Mytilus</taxon>
    </lineage>
</organism>
<keyword evidence="1" id="KW-0472">Membrane</keyword>
<reference evidence="3" key="1">
    <citation type="submission" date="2018-11" db="EMBL/GenBank/DDBJ databases">
        <authorList>
            <person name="Alioto T."/>
            <person name="Alioto T."/>
        </authorList>
    </citation>
    <scope>NUCLEOTIDE SEQUENCE</scope>
</reference>
<feature type="chain" id="PRO_5032639606" description="Fucolectin tachylectin-4 pentraxin-1 domain-containing protein" evidence="2">
    <location>
        <begin position="23"/>
        <end position="707"/>
    </location>
</feature>
<feature type="transmembrane region" description="Helical" evidence="1">
    <location>
        <begin position="647"/>
        <end position="671"/>
    </location>
</feature>
<dbReference type="InterPro" id="IPR031148">
    <property type="entry name" value="Plexin"/>
</dbReference>
<dbReference type="Proteomes" id="UP000596742">
    <property type="component" value="Unassembled WGS sequence"/>
</dbReference>
<dbReference type="GO" id="GO:0050772">
    <property type="term" value="P:positive regulation of axonogenesis"/>
    <property type="evidence" value="ECO:0007669"/>
    <property type="project" value="TreeGrafter"/>
</dbReference>
<evidence type="ECO:0008006" key="5">
    <source>
        <dbReference type="Google" id="ProtNLM"/>
    </source>
</evidence>
<comment type="caution">
    <text evidence="3">The sequence shown here is derived from an EMBL/GenBank/DDBJ whole genome shotgun (WGS) entry which is preliminary data.</text>
</comment>
<dbReference type="PANTHER" id="PTHR22625">
    <property type="entry name" value="PLEXIN"/>
    <property type="match status" value="1"/>
</dbReference>
<dbReference type="SUPFAM" id="SSF81296">
    <property type="entry name" value="E set domains"/>
    <property type="match status" value="1"/>
</dbReference>
<dbReference type="AlphaFoldDB" id="A0A8B6F8F8"/>
<dbReference type="Gene3D" id="2.60.40.10">
    <property type="entry name" value="Immunoglobulins"/>
    <property type="match status" value="1"/>
</dbReference>
<evidence type="ECO:0000256" key="1">
    <source>
        <dbReference type="SAM" id="Phobius"/>
    </source>
</evidence>
<keyword evidence="4" id="KW-1185">Reference proteome</keyword>
<keyword evidence="1" id="KW-1133">Transmembrane helix</keyword>
<dbReference type="GO" id="GO:0017154">
    <property type="term" value="F:semaphorin receptor activity"/>
    <property type="evidence" value="ECO:0007669"/>
    <property type="project" value="InterPro"/>
</dbReference>
<evidence type="ECO:0000256" key="2">
    <source>
        <dbReference type="SAM" id="SignalP"/>
    </source>
</evidence>
<dbReference type="CDD" id="cd00102">
    <property type="entry name" value="IPT"/>
    <property type="match status" value="1"/>
</dbReference>
<dbReference type="EMBL" id="UYJE01006444">
    <property type="protein sequence ID" value="VDI45976.1"/>
    <property type="molecule type" value="Genomic_DNA"/>
</dbReference>
<dbReference type="InterPro" id="IPR013783">
    <property type="entry name" value="Ig-like_fold"/>
</dbReference>
<dbReference type="InterPro" id="IPR014756">
    <property type="entry name" value="Ig_E-set"/>
</dbReference>
<feature type="signal peptide" evidence="2">
    <location>
        <begin position="1"/>
        <end position="22"/>
    </location>
</feature>
<keyword evidence="1" id="KW-0812">Transmembrane</keyword>
<dbReference type="GO" id="GO:0005886">
    <property type="term" value="C:plasma membrane"/>
    <property type="evidence" value="ECO:0007669"/>
    <property type="project" value="TreeGrafter"/>
</dbReference>
<evidence type="ECO:0000313" key="3">
    <source>
        <dbReference type="EMBL" id="VDI45976.1"/>
    </source>
</evidence>
<evidence type="ECO:0000313" key="4">
    <source>
        <dbReference type="Proteomes" id="UP000596742"/>
    </source>
</evidence>
<dbReference type="Gene3D" id="2.60.120.260">
    <property type="entry name" value="Galactose-binding domain-like"/>
    <property type="match status" value="1"/>
</dbReference>
<sequence>MTSTNMFIALLFSTSVVSTVTAQMNLTPFGKATQGPKFGIKGKPENAIHPPISNKYNEDICTKSWTDLSSMPAWWMFEFSTGMAYVTDIMIYYRENYGIRMSGFQLYVTNTSTIPPADDYLCYEDHYSSRPPFPNTTQKIPCNRLGQYVIYYDSKGSDEGTHVDEAIVELCYVAINGCPKTFWGNTCEMTCPKSCIEQHCFPENGSCILGGCSDEHCLNRNCDRDSAICYDGCKENRTGPFCNKYNIAFNSSILLHSNVNKQTSLVSDGNMTSCVTTQGSEIWLQVDIKEISIVTDIYLNIRGCPPAYYSPLCTKMCPVNCKGPCDLVTGTCKYGCSSGWIGDTCNIDADCVINPEHSIVVCSPKIYEKPMILDFSPKKGIIAGGTTVSVRGVDIGFEGQNRYNISVCDNEICIECSACQNTFNSAFISFKTGKSGKPRNITLLHMVIDDLTVITHTDMFLYLPDPKFDVSNESQKTLQSGGPFSIFGEGFGIVGNVTVRGMGEICYIKTDTYAVCEIPSRKQNESYNQTLFVHFDGAIFHITIEYVEDPTFEHFKTVLEYDKESTIQIKGQHILTVARREDYSVHIGLDGKCIITNIAMTFITCLPPKSVPRTYNTDENTVGVTVEVMKIMAYIGDLQYTEYYNNFSLIIGLTTGLVACVIIAIFAILIFRRYKRRAVTKCKMEMSKGKKGKLTKPRNVRLLPMNV</sequence>
<dbReference type="OrthoDB" id="6121858at2759"/>
<protein>
    <recommendedName>
        <fullName evidence="5">Fucolectin tachylectin-4 pentraxin-1 domain-containing protein</fullName>
    </recommendedName>
</protein>
<dbReference type="GO" id="GO:0008360">
    <property type="term" value="P:regulation of cell shape"/>
    <property type="evidence" value="ECO:0007669"/>
    <property type="project" value="TreeGrafter"/>
</dbReference>
<dbReference type="PANTHER" id="PTHR22625:SF44">
    <property type="entry name" value="PLEXIN-B"/>
    <property type="match status" value="1"/>
</dbReference>
<keyword evidence="2" id="KW-0732">Signal</keyword>
<gene>
    <name evidence="3" type="ORF">MGAL_10B029502</name>
</gene>
<dbReference type="GO" id="GO:0007162">
    <property type="term" value="P:negative regulation of cell adhesion"/>
    <property type="evidence" value="ECO:0007669"/>
    <property type="project" value="TreeGrafter"/>
</dbReference>
<dbReference type="GO" id="GO:0030334">
    <property type="term" value="P:regulation of cell migration"/>
    <property type="evidence" value="ECO:0007669"/>
    <property type="project" value="TreeGrafter"/>
</dbReference>
<accession>A0A8B6F8F8</accession>
<proteinExistence type="predicted"/>
<dbReference type="GO" id="GO:0002116">
    <property type="term" value="C:semaphorin receptor complex"/>
    <property type="evidence" value="ECO:0007669"/>
    <property type="project" value="TreeGrafter"/>
</dbReference>
<name>A0A8B6F8F8_MYTGA</name>